<evidence type="ECO:0000259" key="1">
    <source>
        <dbReference type="Pfam" id="PF01243"/>
    </source>
</evidence>
<sequence>MESVRIIEALKRVRHGLLATITPTMSVHTVLVNPFWVEGSQAVGVFSRRRAQKIVNLSHCASATITLVEGSRYLSLMGSASVVETQVDVDACFEAFHEKYQRSPVQAPDRVLILLRVERTLGLLGVR</sequence>
<organism evidence="2 3">
    <name type="scientific">Ferrimicrobium acidiphilum</name>
    <dbReference type="NCBI Taxonomy" id="121039"/>
    <lineage>
        <taxon>Bacteria</taxon>
        <taxon>Bacillati</taxon>
        <taxon>Actinomycetota</taxon>
        <taxon>Acidimicrobiia</taxon>
        <taxon>Acidimicrobiales</taxon>
        <taxon>Acidimicrobiaceae</taxon>
        <taxon>Ferrimicrobium</taxon>
    </lineage>
</organism>
<evidence type="ECO:0000313" key="2">
    <source>
        <dbReference type="EMBL" id="MEX6429563.1"/>
    </source>
</evidence>
<keyword evidence="3" id="KW-1185">Reference proteome</keyword>
<accession>A0ABV3Y1W5</accession>
<dbReference type="InterPro" id="IPR011576">
    <property type="entry name" value="Pyridox_Oxase_N"/>
</dbReference>
<dbReference type="Pfam" id="PF01243">
    <property type="entry name" value="PNPOx_N"/>
    <property type="match status" value="1"/>
</dbReference>
<protein>
    <recommendedName>
        <fullName evidence="1">Pyridoxamine 5'-phosphate oxidase N-terminal domain-containing protein</fullName>
    </recommendedName>
</protein>
<proteinExistence type="predicted"/>
<dbReference type="Proteomes" id="UP001560267">
    <property type="component" value="Unassembled WGS sequence"/>
</dbReference>
<gene>
    <name evidence="2" type="ORF">AB6A68_06880</name>
</gene>
<evidence type="ECO:0000313" key="3">
    <source>
        <dbReference type="Proteomes" id="UP001560267"/>
    </source>
</evidence>
<dbReference type="EMBL" id="JBFSHR010000019">
    <property type="protein sequence ID" value="MEX6429563.1"/>
    <property type="molecule type" value="Genomic_DNA"/>
</dbReference>
<dbReference type="Gene3D" id="2.30.110.10">
    <property type="entry name" value="Electron Transport, Fmn-binding Protein, Chain A"/>
    <property type="match status" value="1"/>
</dbReference>
<feature type="domain" description="Pyridoxamine 5'-phosphate oxidase N-terminal" evidence="1">
    <location>
        <begin position="8"/>
        <end position="120"/>
    </location>
</feature>
<reference evidence="2 3" key="1">
    <citation type="submission" date="2024-07" db="EMBL/GenBank/DDBJ databases">
        <title>Draft Genome Sequence of Ferrimicrobium acidiphilum Strain YE2023, Isolated from a Pulp of Bioleach Reactor.</title>
        <authorList>
            <person name="Elkina Y.A."/>
            <person name="Bulaeva A.G."/>
            <person name="Beletsky A.V."/>
            <person name="Mardanov A.V."/>
        </authorList>
    </citation>
    <scope>NUCLEOTIDE SEQUENCE [LARGE SCALE GENOMIC DNA]</scope>
    <source>
        <strain evidence="2 3">YE2023</strain>
    </source>
</reference>
<dbReference type="SUPFAM" id="SSF50475">
    <property type="entry name" value="FMN-binding split barrel"/>
    <property type="match status" value="1"/>
</dbReference>
<dbReference type="InterPro" id="IPR012349">
    <property type="entry name" value="Split_barrel_FMN-bd"/>
</dbReference>
<comment type="caution">
    <text evidence="2">The sequence shown here is derived from an EMBL/GenBank/DDBJ whole genome shotgun (WGS) entry which is preliminary data.</text>
</comment>
<name>A0ABV3Y1W5_9ACTN</name>
<dbReference type="RefSeq" id="WP_298381706.1">
    <property type="nucleotide sequence ID" value="NZ_JBFSHR010000019.1"/>
</dbReference>